<keyword evidence="3" id="KW-1185">Reference proteome</keyword>
<name>A0ABQ7JKR1_9FUNG</name>
<evidence type="ECO:0000313" key="3">
    <source>
        <dbReference type="Proteomes" id="UP001194696"/>
    </source>
</evidence>
<protein>
    <submittedName>
        <fullName evidence="2">Uncharacterized protein</fullName>
    </submittedName>
</protein>
<dbReference type="Proteomes" id="UP001194696">
    <property type="component" value="Unassembled WGS sequence"/>
</dbReference>
<proteinExistence type="predicted"/>
<evidence type="ECO:0000256" key="1">
    <source>
        <dbReference type="SAM" id="MobiDB-lite"/>
    </source>
</evidence>
<gene>
    <name evidence="2" type="ORF">BGZ96_002356</name>
</gene>
<feature type="region of interest" description="Disordered" evidence="1">
    <location>
        <begin position="28"/>
        <end position="69"/>
    </location>
</feature>
<organism evidence="2 3">
    <name type="scientific">Linnemannia gamsii</name>
    <dbReference type="NCBI Taxonomy" id="64522"/>
    <lineage>
        <taxon>Eukaryota</taxon>
        <taxon>Fungi</taxon>
        <taxon>Fungi incertae sedis</taxon>
        <taxon>Mucoromycota</taxon>
        <taxon>Mortierellomycotina</taxon>
        <taxon>Mortierellomycetes</taxon>
        <taxon>Mortierellales</taxon>
        <taxon>Mortierellaceae</taxon>
        <taxon>Linnemannia</taxon>
    </lineage>
</organism>
<dbReference type="EMBL" id="JAAAIM010001442">
    <property type="protein sequence ID" value="KAG0278510.1"/>
    <property type="molecule type" value="Genomic_DNA"/>
</dbReference>
<evidence type="ECO:0000313" key="2">
    <source>
        <dbReference type="EMBL" id="KAG0278510.1"/>
    </source>
</evidence>
<feature type="compositionally biased region" description="Polar residues" evidence="1">
    <location>
        <begin position="50"/>
        <end position="60"/>
    </location>
</feature>
<feature type="non-terminal residue" evidence="2">
    <location>
        <position position="1"/>
    </location>
</feature>
<sequence>FLEQSRVERAINTQYRVPLDVLHRSEIPEPVETPVAGSAEEDGAEGSPSCPVQSDQQQLSPGELSHLNK</sequence>
<comment type="caution">
    <text evidence="2">The sequence shown here is derived from an EMBL/GenBank/DDBJ whole genome shotgun (WGS) entry which is preliminary data.</text>
</comment>
<reference evidence="2 3" key="1">
    <citation type="journal article" date="2020" name="Fungal Divers.">
        <title>Resolving the Mortierellaceae phylogeny through synthesis of multi-gene phylogenetics and phylogenomics.</title>
        <authorList>
            <person name="Vandepol N."/>
            <person name="Liber J."/>
            <person name="Desiro A."/>
            <person name="Na H."/>
            <person name="Kennedy M."/>
            <person name="Barry K."/>
            <person name="Grigoriev I.V."/>
            <person name="Miller A.N."/>
            <person name="O'Donnell K."/>
            <person name="Stajich J.E."/>
            <person name="Bonito G."/>
        </authorList>
    </citation>
    <scope>NUCLEOTIDE SEQUENCE [LARGE SCALE GENOMIC DNA]</scope>
    <source>
        <strain evidence="2 3">AD045</strain>
    </source>
</reference>
<accession>A0ABQ7JKR1</accession>